<proteinExistence type="predicted"/>
<organism evidence="2 3">
    <name type="scientific">Ephemerocybe angulata</name>
    <dbReference type="NCBI Taxonomy" id="980116"/>
    <lineage>
        <taxon>Eukaryota</taxon>
        <taxon>Fungi</taxon>
        <taxon>Dikarya</taxon>
        <taxon>Basidiomycota</taxon>
        <taxon>Agaricomycotina</taxon>
        <taxon>Agaricomycetes</taxon>
        <taxon>Agaricomycetidae</taxon>
        <taxon>Agaricales</taxon>
        <taxon>Agaricineae</taxon>
        <taxon>Psathyrellaceae</taxon>
        <taxon>Ephemerocybe</taxon>
    </lineage>
</organism>
<accession>A0A8H5C9A3</accession>
<gene>
    <name evidence="2" type="ORF">D9611_003119</name>
</gene>
<sequence>MKRTASSLPKFKSTHTIQILLLLSVAFLTTTVCAQSPVPLKFNPTITCTYGCPAKDAANVPMSASLYMSSSNSWRCWYRPAGQTPTMDLTMALGTFSSVCGYDYSTGKILADVNKGRCAQSATAVSCTFSRREAAEGRVVQAARPGAVPQAPWPPTRAAFAPKPRVMHVRAELGLGRKGKTRSRVGH</sequence>
<reference evidence="2 3" key="1">
    <citation type="journal article" date="2020" name="ISME J.">
        <title>Uncovering the hidden diversity of litter-decomposition mechanisms in mushroom-forming fungi.</title>
        <authorList>
            <person name="Floudas D."/>
            <person name="Bentzer J."/>
            <person name="Ahren D."/>
            <person name="Johansson T."/>
            <person name="Persson P."/>
            <person name="Tunlid A."/>
        </authorList>
    </citation>
    <scope>NUCLEOTIDE SEQUENCE [LARGE SCALE GENOMIC DNA]</scope>
    <source>
        <strain evidence="2 3">CBS 175.51</strain>
    </source>
</reference>
<name>A0A8H5C9A3_9AGAR</name>
<dbReference type="AlphaFoldDB" id="A0A8H5C9A3"/>
<dbReference type="EMBL" id="JAACJK010000057">
    <property type="protein sequence ID" value="KAF5337074.1"/>
    <property type="molecule type" value="Genomic_DNA"/>
</dbReference>
<evidence type="ECO:0000313" key="2">
    <source>
        <dbReference type="EMBL" id="KAF5337074.1"/>
    </source>
</evidence>
<evidence type="ECO:0000256" key="1">
    <source>
        <dbReference type="SAM" id="SignalP"/>
    </source>
</evidence>
<comment type="caution">
    <text evidence="2">The sequence shown here is derived from an EMBL/GenBank/DDBJ whole genome shotgun (WGS) entry which is preliminary data.</text>
</comment>
<dbReference type="Proteomes" id="UP000541558">
    <property type="component" value="Unassembled WGS sequence"/>
</dbReference>
<protein>
    <submittedName>
        <fullName evidence="2">Uncharacterized protein</fullName>
    </submittedName>
</protein>
<keyword evidence="1" id="KW-0732">Signal</keyword>
<keyword evidence="3" id="KW-1185">Reference proteome</keyword>
<evidence type="ECO:0000313" key="3">
    <source>
        <dbReference type="Proteomes" id="UP000541558"/>
    </source>
</evidence>
<feature type="signal peptide" evidence="1">
    <location>
        <begin position="1"/>
        <end position="34"/>
    </location>
</feature>
<feature type="chain" id="PRO_5034780698" evidence="1">
    <location>
        <begin position="35"/>
        <end position="187"/>
    </location>
</feature>